<protein>
    <recommendedName>
        <fullName evidence="1">Asparagine synthetase domain-containing protein</fullName>
    </recommendedName>
</protein>
<dbReference type="SUPFAM" id="SSF52402">
    <property type="entry name" value="Adenine nucleotide alpha hydrolases-like"/>
    <property type="match status" value="1"/>
</dbReference>
<dbReference type="EMBL" id="PJCH01000010">
    <property type="protein sequence ID" value="PQA87187.1"/>
    <property type="molecule type" value="Genomic_DNA"/>
</dbReference>
<sequence>MSAYRYLALFWSPENKDEQDAARRLVEKLHRGSPYEWGQAHAWDGCVICHAGEREGRIGAYRCRDGQGVVLGRLFKRDFTPAPRVFDALESKRCVETEGEHLAQTYWGQYVAFLNNRRTGERYIARDPTGAIPCLYIFWEGVTIFFSDMEDAARLGCHSFSVNWSFIRSNIMFPFFQKAYTGLNKVGEVLPAESRRLAPAPQERRFLWNPAEISGANILEDPDEAAASLRETVNGAIGALAGCFRRVVHNIGGLDSAIALAAMATAPKPPAIACITNFTSSLRGDERRYSRQVAERYGAALTEYLLDAEKVDLSRIFSCNLEANPPGVFDGTALIGDESALAEDWAADALFSGAGGDNVFFQAPRYLGALDYARRHGVFGRRALGIALQSARYGRESFPRVLAEMARERFAPKPGFDYAHDTLLRSRDLPWVNPEWLAETDAASDLHPLIAQCGEPMKGKIHHILGCALFPYRCYDLWDRTHAAERVHAFFLQPIIETCLRIPTWVLACGGVDRGLARLAFQHDLPWGVVRRFSKSTPECFYEDIVARNLPFLRSLLLDGVMTGKKLLLRGKLEESLAGDNFLRQAPASHLLAYAATEAWLQRWGERG</sequence>
<keyword evidence="3" id="KW-1185">Reference proteome</keyword>
<evidence type="ECO:0000313" key="3">
    <source>
        <dbReference type="Proteomes" id="UP000239504"/>
    </source>
</evidence>
<dbReference type="RefSeq" id="WP_104830745.1">
    <property type="nucleotide sequence ID" value="NZ_PJCH01000010.1"/>
</dbReference>
<proteinExistence type="predicted"/>
<dbReference type="GO" id="GO:0006529">
    <property type="term" value="P:asparagine biosynthetic process"/>
    <property type="evidence" value="ECO:0007669"/>
    <property type="project" value="InterPro"/>
</dbReference>
<dbReference type="AlphaFoldDB" id="A0A2S7K3W4"/>
<accession>A0A2S7K3W4</accession>
<comment type="caution">
    <text evidence="2">The sequence shown here is derived from an EMBL/GenBank/DDBJ whole genome shotgun (WGS) entry which is preliminary data.</text>
</comment>
<organism evidence="2 3">
    <name type="scientific">Hyphococcus luteus</name>
    <dbReference type="NCBI Taxonomy" id="2058213"/>
    <lineage>
        <taxon>Bacteria</taxon>
        <taxon>Pseudomonadati</taxon>
        <taxon>Pseudomonadota</taxon>
        <taxon>Alphaproteobacteria</taxon>
        <taxon>Parvularculales</taxon>
        <taxon>Parvularculaceae</taxon>
        <taxon>Hyphococcus</taxon>
    </lineage>
</organism>
<evidence type="ECO:0000259" key="1">
    <source>
        <dbReference type="Pfam" id="PF00733"/>
    </source>
</evidence>
<dbReference type="Gene3D" id="3.40.50.620">
    <property type="entry name" value="HUPs"/>
    <property type="match status" value="1"/>
</dbReference>
<dbReference type="Proteomes" id="UP000239504">
    <property type="component" value="Unassembled WGS sequence"/>
</dbReference>
<dbReference type="OrthoDB" id="7053173at2"/>
<reference evidence="2 3" key="1">
    <citation type="submission" date="2017-12" db="EMBL/GenBank/DDBJ databases">
        <authorList>
            <person name="Hurst M.R.H."/>
        </authorList>
    </citation>
    <scope>NUCLEOTIDE SEQUENCE [LARGE SCALE GENOMIC DNA]</scope>
    <source>
        <strain evidence="2 3">SY-3-19</strain>
    </source>
</reference>
<gene>
    <name evidence="2" type="ORF">CW354_14200</name>
</gene>
<dbReference type="GO" id="GO:0004066">
    <property type="term" value="F:asparagine synthase (glutamine-hydrolyzing) activity"/>
    <property type="evidence" value="ECO:0007669"/>
    <property type="project" value="InterPro"/>
</dbReference>
<dbReference type="Pfam" id="PF00733">
    <property type="entry name" value="Asn_synthase"/>
    <property type="match status" value="1"/>
</dbReference>
<feature type="domain" description="Asparagine synthetase" evidence="1">
    <location>
        <begin position="252"/>
        <end position="601"/>
    </location>
</feature>
<name>A0A2S7K3W4_9PROT</name>
<dbReference type="InterPro" id="IPR014729">
    <property type="entry name" value="Rossmann-like_a/b/a_fold"/>
</dbReference>
<evidence type="ECO:0000313" key="2">
    <source>
        <dbReference type="EMBL" id="PQA87187.1"/>
    </source>
</evidence>
<dbReference type="InterPro" id="IPR001962">
    <property type="entry name" value="Asn_synthase"/>
</dbReference>